<evidence type="ECO:0008006" key="3">
    <source>
        <dbReference type="Google" id="ProtNLM"/>
    </source>
</evidence>
<evidence type="ECO:0000313" key="1">
    <source>
        <dbReference type="EMBL" id="WVZ62358.1"/>
    </source>
</evidence>
<reference evidence="1 2" key="1">
    <citation type="submission" date="2024-02" db="EMBL/GenBank/DDBJ databases">
        <title>High-quality chromosome-scale genome assembly of Pensacola bahiagrass (Paspalum notatum Flugge var. saurae).</title>
        <authorList>
            <person name="Vega J.M."/>
            <person name="Podio M."/>
            <person name="Orjuela J."/>
            <person name="Siena L.A."/>
            <person name="Pessino S.C."/>
            <person name="Combes M.C."/>
            <person name="Mariac C."/>
            <person name="Albertini E."/>
            <person name="Pupilli F."/>
            <person name="Ortiz J.P.A."/>
            <person name="Leblanc O."/>
        </authorList>
    </citation>
    <scope>NUCLEOTIDE SEQUENCE [LARGE SCALE GENOMIC DNA]</scope>
    <source>
        <strain evidence="1">R1</strain>
        <tissue evidence="1">Leaf</tissue>
    </source>
</reference>
<proteinExistence type="predicted"/>
<dbReference type="EMBL" id="CP144747">
    <property type="protein sequence ID" value="WVZ62358.1"/>
    <property type="molecule type" value="Genomic_DNA"/>
</dbReference>
<dbReference type="PANTHER" id="PTHR47150:SF5">
    <property type="entry name" value="OS07G0546750 PROTEIN"/>
    <property type="match status" value="1"/>
</dbReference>
<keyword evidence="2" id="KW-1185">Reference proteome</keyword>
<dbReference type="InterPro" id="IPR006912">
    <property type="entry name" value="Harbinger_derived_prot"/>
</dbReference>
<sequence length="145" mass="16683">MGYYLADKIYPNWATLVKTVSTPASMKHKIFATLQESCRKDVERAFGVLQSKFKIIHNAAMMWSPKKLNAIMRACVILHNMVIENERDIYQNPKDTSGFEGVDDPPVSHNRDVPAIDKLIDSYNCIKNKETSNRLQQDLIEHLQF</sequence>
<dbReference type="PANTHER" id="PTHR47150">
    <property type="entry name" value="OS12G0169200 PROTEIN"/>
    <property type="match status" value="1"/>
</dbReference>
<name>A0AAQ3SWT4_PASNO</name>
<dbReference type="AlphaFoldDB" id="A0AAQ3SWT4"/>
<protein>
    <recommendedName>
        <fullName evidence="3">DDE Tnp4 domain-containing protein</fullName>
    </recommendedName>
</protein>
<dbReference type="Pfam" id="PF04827">
    <property type="entry name" value="Plant_tran"/>
    <property type="match status" value="1"/>
</dbReference>
<accession>A0AAQ3SWT4</accession>
<gene>
    <name evidence="1" type="ORF">U9M48_012116</name>
</gene>
<organism evidence="1 2">
    <name type="scientific">Paspalum notatum var. saurae</name>
    <dbReference type="NCBI Taxonomy" id="547442"/>
    <lineage>
        <taxon>Eukaryota</taxon>
        <taxon>Viridiplantae</taxon>
        <taxon>Streptophyta</taxon>
        <taxon>Embryophyta</taxon>
        <taxon>Tracheophyta</taxon>
        <taxon>Spermatophyta</taxon>
        <taxon>Magnoliopsida</taxon>
        <taxon>Liliopsida</taxon>
        <taxon>Poales</taxon>
        <taxon>Poaceae</taxon>
        <taxon>PACMAD clade</taxon>
        <taxon>Panicoideae</taxon>
        <taxon>Andropogonodae</taxon>
        <taxon>Paspaleae</taxon>
        <taxon>Paspalinae</taxon>
        <taxon>Paspalum</taxon>
    </lineage>
</organism>
<dbReference type="Proteomes" id="UP001341281">
    <property type="component" value="Chromosome 03"/>
</dbReference>
<evidence type="ECO:0000313" key="2">
    <source>
        <dbReference type="Proteomes" id="UP001341281"/>
    </source>
</evidence>